<dbReference type="Proteomes" id="UP000789405">
    <property type="component" value="Unassembled WGS sequence"/>
</dbReference>
<evidence type="ECO:0000313" key="1">
    <source>
        <dbReference type="EMBL" id="CAG8805881.1"/>
    </source>
</evidence>
<feature type="non-terminal residue" evidence="1">
    <location>
        <position position="65"/>
    </location>
</feature>
<keyword evidence="2" id="KW-1185">Reference proteome</keyword>
<proteinExistence type="predicted"/>
<gene>
    <name evidence="1" type="ORF">DERYTH_LOCUS24359</name>
</gene>
<reference evidence="1" key="1">
    <citation type="submission" date="2021-06" db="EMBL/GenBank/DDBJ databases">
        <authorList>
            <person name="Kallberg Y."/>
            <person name="Tangrot J."/>
            <person name="Rosling A."/>
        </authorList>
    </citation>
    <scope>NUCLEOTIDE SEQUENCE</scope>
    <source>
        <strain evidence="1">MA453B</strain>
    </source>
</reference>
<dbReference type="AlphaFoldDB" id="A0A9N9K3B7"/>
<sequence>YKDSSVLPTEFAKKLVEQLANVEQSLGLPAHWTLAKVRHRWYYRYKKLKKSQPELVQIDAPMEDT</sequence>
<evidence type="ECO:0000313" key="2">
    <source>
        <dbReference type="Proteomes" id="UP000789405"/>
    </source>
</evidence>
<protein>
    <submittedName>
        <fullName evidence="1">13991_t:CDS:1</fullName>
    </submittedName>
</protein>
<dbReference type="EMBL" id="CAJVPY010040619">
    <property type="protein sequence ID" value="CAG8805881.1"/>
    <property type="molecule type" value="Genomic_DNA"/>
</dbReference>
<organism evidence="1 2">
    <name type="scientific">Dentiscutata erythropus</name>
    <dbReference type="NCBI Taxonomy" id="1348616"/>
    <lineage>
        <taxon>Eukaryota</taxon>
        <taxon>Fungi</taxon>
        <taxon>Fungi incertae sedis</taxon>
        <taxon>Mucoromycota</taxon>
        <taxon>Glomeromycotina</taxon>
        <taxon>Glomeromycetes</taxon>
        <taxon>Diversisporales</taxon>
        <taxon>Gigasporaceae</taxon>
        <taxon>Dentiscutata</taxon>
    </lineage>
</organism>
<accession>A0A9N9K3B7</accession>
<comment type="caution">
    <text evidence="1">The sequence shown here is derived from an EMBL/GenBank/DDBJ whole genome shotgun (WGS) entry which is preliminary data.</text>
</comment>
<name>A0A9N9K3B7_9GLOM</name>